<dbReference type="Proteomes" id="UP001046870">
    <property type="component" value="Chromosome 16"/>
</dbReference>
<comment type="subcellular location">
    <subcellularLocation>
        <location evidence="2">Cell membrane</location>
        <topology evidence="2">Single-pass type I membrane protein</topology>
    </subcellularLocation>
    <subcellularLocation>
        <location evidence="3">Nucleus outer membrane</location>
        <topology evidence="3">Single-pass type I membrane protein</topology>
    </subcellularLocation>
</comment>
<evidence type="ECO:0000256" key="7">
    <source>
        <dbReference type="ARBA" id="ARBA00022692"/>
    </source>
</evidence>
<proteinExistence type="inferred from homology"/>
<dbReference type="PANTHER" id="PTHR10656:SF8">
    <property type="entry name" value="INOSITOL 1,4,5-TRISPHOSPHATE RECEPTOR-INTERACTING PROTEIN"/>
    <property type="match status" value="1"/>
</dbReference>
<sequence>MGSSEKLYLVVSETPASMQGAIARVCVVVAAAILNHPLLFPKENLTVPEQDEELLARMREHEERLEAEQARLERELSEAAPEEARDDPEEGYSCYFWSALSMIIFFTIEVCRQDLIGACSPGQEEEDALADGTAWACRPLFPDKGVLSSFYERCVRVSPQETRRTCEFVEGFADDLLEALRSASDREADMEVEDCLGVGSIYEGWRASKPLMCDLIVPFAPPEPYSFGFELWCSAADDVPPDMQGCGRIRLVRAREAGCLCGGTELGDDMLCLLHQGKNERPRTGGATDDLLCSRDTPYLAKDQVMKWFQISVTKAWARISHKYEFELAFRNLDSPGALKVRFRSGKVVVLNLTPVVQFEDTDAYFVSHFPSDGDSCSDTFWPLSFAVYEKNLLKCLAKSLPENSCHIKCLQIASFLHKKQTGLTGKSALTNYHLKTVLLHLLLGTKSSAWGAENLELRLRDIMGFLEKSLQEKRLCHVLIGNSRLPKEIGIPAIFRRAEPVNLFRPLVLQRHLYAQTVEHFHEMLKNTSVLIQEYMPHFPNGTVPQTIGASLQS</sequence>
<keyword evidence="11" id="KW-0472">Membrane</keyword>
<organism evidence="16 17">
    <name type="scientific">Megalops atlanticus</name>
    <name type="common">Tarpon</name>
    <name type="synonym">Clupea gigantea</name>
    <dbReference type="NCBI Taxonomy" id="7932"/>
    <lineage>
        <taxon>Eukaryota</taxon>
        <taxon>Metazoa</taxon>
        <taxon>Chordata</taxon>
        <taxon>Craniata</taxon>
        <taxon>Vertebrata</taxon>
        <taxon>Euteleostomi</taxon>
        <taxon>Actinopterygii</taxon>
        <taxon>Neopterygii</taxon>
        <taxon>Teleostei</taxon>
        <taxon>Elopiformes</taxon>
        <taxon>Megalopidae</taxon>
        <taxon>Megalops</taxon>
    </lineage>
</organism>
<keyword evidence="7" id="KW-0812">Transmembrane</keyword>
<dbReference type="GO" id="GO:0005640">
    <property type="term" value="C:nuclear outer membrane"/>
    <property type="evidence" value="ECO:0007669"/>
    <property type="project" value="UniProtKB-SubCell"/>
</dbReference>
<evidence type="ECO:0000256" key="10">
    <source>
        <dbReference type="ARBA" id="ARBA00023054"/>
    </source>
</evidence>
<name>A0A9D3PLX6_MEGAT</name>
<evidence type="ECO:0000313" key="16">
    <source>
        <dbReference type="EMBL" id="KAG7463026.1"/>
    </source>
</evidence>
<evidence type="ECO:0000256" key="12">
    <source>
        <dbReference type="ARBA" id="ARBA00023180"/>
    </source>
</evidence>
<dbReference type="InterPro" id="IPR024810">
    <property type="entry name" value="MAB21L/cGLR"/>
</dbReference>
<dbReference type="EMBL" id="JAFDVH010000016">
    <property type="protein sequence ID" value="KAG7463026.1"/>
    <property type="molecule type" value="Genomic_DNA"/>
</dbReference>
<keyword evidence="10" id="KW-0175">Coiled coil</keyword>
<evidence type="ECO:0000259" key="15">
    <source>
        <dbReference type="Pfam" id="PF20266"/>
    </source>
</evidence>
<keyword evidence="13" id="KW-0539">Nucleus</keyword>
<feature type="region of interest" description="Disordered" evidence="14">
    <location>
        <begin position="66"/>
        <end position="88"/>
    </location>
</feature>
<protein>
    <recommendedName>
        <fullName evidence="5">Inositol 1,4,5-trisphosphate receptor-interacting protein</fullName>
    </recommendedName>
</protein>
<comment type="function">
    <text evidence="1">Enhances Ca(2+)-mediated inhibition of inositol 1,4,5-triphosphate receptor (ITPR) Ca(2+) release.</text>
</comment>
<dbReference type="InterPro" id="IPR046906">
    <property type="entry name" value="Mab-21_HhH/H2TH-like"/>
</dbReference>
<evidence type="ECO:0000256" key="4">
    <source>
        <dbReference type="ARBA" id="ARBA00005554"/>
    </source>
</evidence>
<feature type="compositionally biased region" description="Basic and acidic residues" evidence="14">
    <location>
        <begin position="66"/>
        <end position="77"/>
    </location>
</feature>
<accession>A0A9D3PLX6</accession>
<dbReference type="PANTHER" id="PTHR10656">
    <property type="entry name" value="CELL FATE DETERMINING PROTEIN MAB21-RELATED"/>
    <property type="match status" value="1"/>
</dbReference>
<dbReference type="Gene3D" id="1.10.1410.40">
    <property type="match status" value="1"/>
</dbReference>
<evidence type="ECO:0000256" key="13">
    <source>
        <dbReference type="ARBA" id="ARBA00023242"/>
    </source>
</evidence>
<dbReference type="Gene3D" id="3.30.460.90">
    <property type="match status" value="1"/>
</dbReference>
<keyword evidence="6" id="KW-1003">Cell membrane</keyword>
<evidence type="ECO:0000256" key="11">
    <source>
        <dbReference type="ARBA" id="ARBA00023136"/>
    </source>
</evidence>
<feature type="domain" description="Mab-21-like HhH/H2TH-like" evidence="15">
    <location>
        <begin position="408"/>
        <end position="478"/>
    </location>
</feature>
<evidence type="ECO:0000256" key="9">
    <source>
        <dbReference type="ARBA" id="ARBA00022989"/>
    </source>
</evidence>
<evidence type="ECO:0000256" key="5">
    <source>
        <dbReference type="ARBA" id="ARBA00019443"/>
    </source>
</evidence>
<keyword evidence="17" id="KW-1185">Reference proteome</keyword>
<dbReference type="SMART" id="SM01265">
    <property type="entry name" value="Mab-21"/>
    <property type="match status" value="1"/>
</dbReference>
<dbReference type="Pfam" id="PF20266">
    <property type="entry name" value="Mab-21_C"/>
    <property type="match status" value="1"/>
</dbReference>
<comment type="caution">
    <text evidence="16">The sequence shown here is derived from an EMBL/GenBank/DDBJ whole genome shotgun (WGS) entry which is preliminary data.</text>
</comment>
<dbReference type="OrthoDB" id="9923553at2759"/>
<evidence type="ECO:0000256" key="14">
    <source>
        <dbReference type="SAM" id="MobiDB-lite"/>
    </source>
</evidence>
<evidence type="ECO:0000256" key="3">
    <source>
        <dbReference type="ARBA" id="ARBA00004494"/>
    </source>
</evidence>
<reference evidence="16" key="1">
    <citation type="submission" date="2021-01" db="EMBL/GenBank/DDBJ databases">
        <authorList>
            <person name="Zahm M."/>
            <person name="Roques C."/>
            <person name="Cabau C."/>
            <person name="Klopp C."/>
            <person name="Donnadieu C."/>
            <person name="Jouanno E."/>
            <person name="Lampietro C."/>
            <person name="Louis A."/>
            <person name="Herpin A."/>
            <person name="Echchiki A."/>
            <person name="Berthelot C."/>
            <person name="Parey E."/>
            <person name="Roest-Crollius H."/>
            <person name="Braasch I."/>
            <person name="Postlethwait J."/>
            <person name="Bobe J."/>
            <person name="Montfort J."/>
            <person name="Bouchez O."/>
            <person name="Begum T."/>
            <person name="Mejri S."/>
            <person name="Adams A."/>
            <person name="Chen W.-J."/>
            <person name="Guiguen Y."/>
        </authorList>
    </citation>
    <scope>NUCLEOTIDE SEQUENCE</scope>
    <source>
        <strain evidence="16">YG-15Mar2019-1</strain>
        <tissue evidence="16">Brain</tissue>
    </source>
</reference>
<evidence type="ECO:0000256" key="2">
    <source>
        <dbReference type="ARBA" id="ARBA00004251"/>
    </source>
</evidence>
<comment type="similarity">
    <text evidence="4">Belongs to the ITPRIP family.</text>
</comment>
<evidence type="ECO:0000256" key="8">
    <source>
        <dbReference type="ARBA" id="ARBA00022729"/>
    </source>
</evidence>
<dbReference type="InterPro" id="IPR026250">
    <property type="entry name" value="ITPRIP-like"/>
</dbReference>
<evidence type="ECO:0000256" key="1">
    <source>
        <dbReference type="ARBA" id="ARBA00003856"/>
    </source>
</evidence>
<dbReference type="AlphaFoldDB" id="A0A9D3PLX6"/>
<dbReference type="GO" id="GO:0005886">
    <property type="term" value="C:plasma membrane"/>
    <property type="evidence" value="ECO:0007669"/>
    <property type="project" value="UniProtKB-SubCell"/>
</dbReference>
<evidence type="ECO:0000256" key="6">
    <source>
        <dbReference type="ARBA" id="ARBA00022475"/>
    </source>
</evidence>
<evidence type="ECO:0000313" key="17">
    <source>
        <dbReference type="Proteomes" id="UP001046870"/>
    </source>
</evidence>
<keyword evidence="12" id="KW-0325">Glycoprotein</keyword>
<keyword evidence="8" id="KW-0732">Signal</keyword>
<keyword evidence="9" id="KW-1133">Transmembrane helix</keyword>
<dbReference type="PRINTS" id="PR02107">
    <property type="entry name" value="INOS145TPRIP"/>
</dbReference>
<gene>
    <name evidence="16" type="ORF">MATL_G00190930</name>
</gene>